<dbReference type="AlphaFoldDB" id="A0A058ZZ91"/>
<organism evidence="1">
    <name type="scientific">Eucalyptus grandis</name>
    <name type="common">Flooded gum</name>
    <dbReference type="NCBI Taxonomy" id="71139"/>
    <lineage>
        <taxon>Eukaryota</taxon>
        <taxon>Viridiplantae</taxon>
        <taxon>Streptophyta</taxon>
        <taxon>Embryophyta</taxon>
        <taxon>Tracheophyta</taxon>
        <taxon>Spermatophyta</taxon>
        <taxon>Magnoliopsida</taxon>
        <taxon>eudicotyledons</taxon>
        <taxon>Gunneridae</taxon>
        <taxon>Pentapetalae</taxon>
        <taxon>rosids</taxon>
        <taxon>malvids</taxon>
        <taxon>Myrtales</taxon>
        <taxon>Myrtaceae</taxon>
        <taxon>Myrtoideae</taxon>
        <taxon>Eucalypteae</taxon>
        <taxon>Eucalyptus</taxon>
    </lineage>
</organism>
<evidence type="ECO:0000313" key="1">
    <source>
        <dbReference type="EMBL" id="KCW46721.1"/>
    </source>
</evidence>
<dbReference type="Gramene" id="KCW46721">
    <property type="protein sequence ID" value="KCW46721"/>
    <property type="gene ID" value="EUGRSUZ_K00544"/>
</dbReference>
<dbReference type="EMBL" id="KK198763">
    <property type="protein sequence ID" value="KCW46721.1"/>
    <property type="molecule type" value="Genomic_DNA"/>
</dbReference>
<dbReference type="OMA" id="NMAGTIL"/>
<dbReference type="InterPro" id="IPR037848">
    <property type="entry name" value="GEM-like"/>
</dbReference>
<dbReference type="InterPro" id="IPR011993">
    <property type="entry name" value="PH-like_dom_sf"/>
</dbReference>
<dbReference type="PANTHER" id="PTHR31969">
    <property type="entry name" value="GEM-LIKE PROTEIN 2"/>
    <property type="match status" value="1"/>
</dbReference>
<dbReference type="eggNOG" id="ENOG502QUH2">
    <property type="taxonomic scope" value="Eukaryota"/>
</dbReference>
<dbReference type="InParanoid" id="A0A058ZZ91"/>
<sequence>MYYKVVLLLNQLSTVSPSSNRLNPTEKYIQVVTRDGYEFWFMGFISYDKALENINEALQHYHDNNMAGTILVQ</sequence>
<reference evidence="1" key="1">
    <citation type="submission" date="2013-07" db="EMBL/GenBank/DDBJ databases">
        <title>The genome of Eucalyptus grandis.</title>
        <authorList>
            <person name="Schmutz J."/>
            <person name="Hayes R."/>
            <person name="Myburg A."/>
            <person name="Tuskan G."/>
            <person name="Grattapaglia D."/>
            <person name="Rokhsar D.S."/>
        </authorList>
    </citation>
    <scope>NUCLEOTIDE SEQUENCE</scope>
    <source>
        <tissue evidence="1">Leaf extractions</tissue>
    </source>
</reference>
<gene>
    <name evidence="1" type="ORF">EUGRSUZ_K00544</name>
</gene>
<dbReference type="Gene3D" id="2.30.29.30">
    <property type="entry name" value="Pleckstrin-homology domain (PH domain)/Phosphotyrosine-binding domain (PTB)"/>
    <property type="match status" value="1"/>
</dbReference>
<dbReference type="STRING" id="71139.A0A058ZZ91"/>
<accession>A0A058ZZ91</accession>
<protein>
    <submittedName>
        <fullName evidence="1">Uncharacterized protein</fullName>
    </submittedName>
</protein>
<proteinExistence type="predicted"/>
<name>A0A058ZZ91_EUCGR</name>